<dbReference type="GO" id="GO:0015977">
    <property type="term" value="P:carbon fixation"/>
    <property type="evidence" value="ECO:0007669"/>
    <property type="project" value="UniProtKB-KW"/>
</dbReference>
<evidence type="ECO:0000313" key="8">
    <source>
        <dbReference type="Proteomes" id="UP000237040"/>
    </source>
</evidence>
<dbReference type="Proteomes" id="UP000236910">
    <property type="component" value="Unassembled WGS sequence"/>
</dbReference>
<proteinExistence type="inferred from homology"/>
<dbReference type="GO" id="GO:0008964">
    <property type="term" value="F:phosphoenolpyruvate carboxylase activity"/>
    <property type="evidence" value="ECO:0007669"/>
    <property type="project" value="UniProtKB-UniRule"/>
</dbReference>
<protein>
    <recommendedName>
        <fullName evidence="4">Phosphoenolpyruvate carboxylase</fullName>
        <ecNumber evidence="4">4.1.1.31</ecNumber>
    </recommendedName>
</protein>
<keyword evidence="1" id="KW-0460">Magnesium</keyword>
<dbReference type="Proteomes" id="UP000237040">
    <property type="component" value="Unassembled WGS sequence"/>
</dbReference>
<dbReference type="GO" id="GO:0006099">
    <property type="term" value="P:tricarboxylic acid cycle"/>
    <property type="evidence" value="ECO:0007669"/>
    <property type="project" value="InterPro"/>
</dbReference>
<dbReference type="HAMAP" id="MF_01904">
    <property type="entry name" value="PEPcase_type2"/>
    <property type="match status" value="1"/>
</dbReference>
<gene>
    <name evidence="6" type="ORF">C0175_00675</name>
    <name evidence="5" type="ORF">C0189_00930</name>
</gene>
<dbReference type="EMBL" id="PNIL01000015">
    <property type="protein sequence ID" value="PMP68554.1"/>
    <property type="molecule type" value="Genomic_DNA"/>
</dbReference>
<evidence type="ECO:0000256" key="4">
    <source>
        <dbReference type="NCBIfam" id="TIGR02751"/>
    </source>
</evidence>
<evidence type="ECO:0000313" key="5">
    <source>
        <dbReference type="EMBL" id="PMP68554.1"/>
    </source>
</evidence>
<accession>A0A2J6WFK8</accession>
<dbReference type="AlphaFoldDB" id="A0A2J6WFK8"/>
<keyword evidence="3" id="KW-0120">Carbon dioxide fixation</keyword>
<dbReference type="EC" id="4.1.1.31" evidence="4"/>
<organism evidence="5 8">
    <name type="scientific">Caldisericum exile</name>
    <dbReference type="NCBI Taxonomy" id="693075"/>
    <lineage>
        <taxon>Bacteria</taxon>
        <taxon>Pseudomonadati</taxon>
        <taxon>Caldisericota/Cryosericota group</taxon>
        <taxon>Caldisericota</taxon>
        <taxon>Caldisericia</taxon>
        <taxon>Caldisericales</taxon>
        <taxon>Caldisericaceae</taxon>
        <taxon>Caldisericum</taxon>
    </lineage>
</organism>
<sequence>MRKIPRCMSTQHPDNVSIPFFAKNPELDGEDEVMEAFYVFSHLGACEQMWDYEGKEGDDYVVKKLLSKYKYFFKENRLGRDVFLTLRIPNPEFENVEAKIILETLESIPRSFDTSYTVFSDDIPPIFEVILPMTTSAKSIERVYRYYTDFVVKKEDKPIFDNDIRIKDWIGEFKPKKINVIPLFEDFEHIVNSDKIVEEYVKGKEIDYLRVFLARSDPAMNYGLINAVMLVKLALYRLWKLSNKTGIPIYPIVGVGSSPFRGNLKPNNVIKIADEYRSVHTYTIQSAFKYDYPVNEVVEGIKQLKGIIPTNPKEIDEEYVFDFFNRASKTYLEHIENLAPVINKVAKHIPARRKRKLHIGLFGYARENAKVKLPRAITFTGSLYSVGVPPEILELEAIEKDDYFKIKSLYQNFENDIKDALTFANIDSPFFPKKIIRKIEEFGISFETNEEHKEISKAIASTILDLKNYNIDELTLRAAQIRKFIG</sequence>
<dbReference type="PIRSF" id="PIRSF006677">
    <property type="entry name" value="UCP006677"/>
    <property type="match status" value="1"/>
</dbReference>
<evidence type="ECO:0000313" key="7">
    <source>
        <dbReference type="Proteomes" id="UP000236910"/>
    </source>
</evidence>
<evidence type="ECO:0000313" key="6">
    <source>
        <dbReference type="EMBL" id="PMP84105.1"/>
    </source>
</evidence>
<dbReference type="EMBL" id="PNIX01000038">
    <property type="protein sequence ID" value="PMP84105.1"/>
    <property type="molecule type" value="Genomic_DNA"/>
</dbReference>
<evidence type="ECO:0000256" key="2">
    <source>
        <dbReference type="ARBA" id="ARBA00023239"/>
    </source>
</evidence>
<evidence type="ECO:0000256" key="1">
    <source>
        <dbReference type="ARBA" id="ARBA00022842"/>
    </source>
</evidence>
<dbReference type="InterPro" id="IPR007566">
    <property type="entry name" value="PEP_COase_arc-type"/>
</dbReference>
<dbReference type="Pfam" id="PF14010">
    <property type="entry name" value="PEPcase_2"/>
    <property type="match status" value="1"/>
</dbReference>
<keyword evidence="2" id="KW-0456">Lyase</keyword>
<comment type="caution">
    <text evidence="5">The sequence shown here is derived from an EMBL/GenBank/DDBJ whole genome shotgun (WGS) entry which is preliminary data.</text>
</comment>
<dbReference type="SUPFAM" id="SSF51621">
    <property type="entry name" value="Phosphoenolpyruvate/pyruvate domain"/>
    <property type="match status" value="1"/>
</dbReference>
<dbReference type="NCBIfam" id="TIGR02751">
    <property type="entry name" value="PEPCase_arch"/>
    <property type="match status" value="1"/>
</dbReference>
<keyword evidence="5" id="KW-0670">Pyruvate</keyword>
<evidence type="ECO:0000256" key="3">
    <source>
        <dbReference type="ARBA" id="ARBA00023300"/>
    </source>
</evidence>
<reference evidence="7 8" key="1">
    <citation type="submission" date="2018-01" db="EMBL/GenBank/DDBJ databases">
        <title>Metagenomic assembled genomes from two thermal pools in the Uzon Caldera, Kamchatka, Russia.</title>
        <authorList>
            <person name="Wilkins L."/>
            <person name="Ettinger C."/>
        </authorList>
    </citation>
    <scope>NUCLEOTIDE SEQUENCE [LARGE SCALE GENOMIC DNA]</scope>
    <source>
        <strain evidence="6">ARK-10</strain>
        <strain evidence="5">ZAV-07</strain>
    </source>
</reference>
<dbReference type="InterPro" id="IPR015813">
    <property type="entry name" value="Pyrv/PenolPyrv_kinase-like_dom"/>
</dbReference>
<name>A0A2J6WFK8_9BACT</name>